<evidence type="ECO:0000256" key="1">
    <source>
        <dbReference type="SAM" id="SignalP"/>
    </source>
</evidence>
<keyword evidence="4" id="KW-1185">Reference proteome</keyword>
<feature type="chain" id="PRO_5012616927" description="Thioredoxin domain-containing protein" evidence="1">
    <location>
        <begin position="22"/>
        <end position="434"/>
    </location>
</feature>
<dbReference type="Gene3D" id="3.40.30.10">
    <property type="entry name" value="Glutaredoxin"/>
    <property type="match status" value="1"/>
</dbReference>
<dbReference type="InterPro" id="IPR013766">
    <property type="entry name" value="Thioredoxin_domain"/>
</dbReference>
<dbReference type="InterPro" id="IPR036249">
    <property type="entry name" value="Thioredoxin-like_sf"/>
</dbReference>
<comment type="caution">
    <text evidence="3">The sequence shown here is derived from an EMBL/GenBank/DDBJ whole genome shotgun (WGS) entry which is preliminary data.</text>
</comment>
<proteinExistence type="predicted"/>
<dbReference type="InterPro" id="IPR000866">
    <property type="entry name" value="AhpC/TSA"/>
</dbReference>
<name>A0A1S9PLU6_9SPHI</name>
<dbReference type="SUPFAM" id="SSF52833">
    <property type="entry name" value="Thioredoxin-like"/>
    <property type="match status" value="1"/>
</dbReference>
<dbReference type="GO" id="GO:0016491">
    <property type="term" value="F:oxidoreductase activity"/>
    <property type="evidence" value="ECO:0007669"/>
    <property type="project" value="InterPro"/>
</dbReference>
<reference evidence="3 4" key="1">
    <citation type="submission" date="2016-07" db="EMBL/GenBank/DDBJ databases">
        <title>Genomic analysis of zinc-resistant bacterium Mucilaginibacter pedocola TBZ30.</title>
        <authorList>
            <person name="Huang J."/>
            <person name="Tang J."/>
        </authorList>
    </citation>
    <scope>NUCLEOTIDE SEQUENCE [LARGE SCALE GENOMIC DNA]</scope>
    <source>
        <strain evidence="3 4">TBZ30</strain>
    </source>
</reference>
<dbReference type="CDD" id="cd02966">
    <property type="entry name" value="TlpA_like_family"/>
    <property type="match status" value="1"/>
</dbReference>
<dbReference type="RefSeq" id="WP_078346117.1">
    <property type="nucleotide sequence ID" value="NZ_MBTF01000001.1"/>
</dbReference>
<feature type="signal peptide" evidence="1">
    <location>
        <begin position="1"/>
        <end position="21"/>
    </location>
</feature>
<organism evidence="3 4">
    <name type="scientific">Mucilaginibacter pedocola</name>
    <dbReference type="NCBI Taxonomy" id="1792845"/>
    <lineage>
        <taxon>Bacteria</taxon>
        <taxon>Pseudomonadati</taxon>
        <taxon>Bacteroidota</taxon>
        <taxon>Sphingobacteriia</taxon>
        <taxon>Sphingobacteriales</taxon>
        <taxon>Sphingobacteriaceae</taxon>
        <taxon>Mucilaginibacter</taxon>
    </lineage>
</organism>
<dbReference type="GO" id="GO:0016209">
    <property type="term" value="F:antioxidant activity"/>
    <property type="evidence" value="ECO:0007669"/>
    <property type="project" value="InterPro"/>
</dbReference>
<accession>A0A1S9PLU6</accession>
<dbReference type="OrthoDB" id="1118217at2"/>
<sequence>MKKTILIIAMAALCLNFESSAQQLKAPTYKIGDRIPDITIKNVLNAKGSTLRLSDYRGQLLIIDFWATWCSPCVAMIPRMDSLQKQFAGKLSFLPVTTQSKETVQNFYQKFNRQRSSALKPVQVVADSQLDEMFPHRTLPHYVWIDGSSTVRAITEFNEITASHIQTFLETNQIDVQEKEDQPAIAYQNDKPLLVNGNGGDGQGLIYHSVMTGYNSGLPLQRVIQKEPNGGYKILCKNLNVLQLLATAYADQGKDYLFNLDNIKLKVRDPQKLTSNAIGMAYDQWLQSGNGYCYELIVPAALKKDAFAIMRKEMEKLFPAYAPSMQSKTEACLILQQIDPGVMSRSKGGESRVSVDAFGADLNNAYLKQWVDQVNVQRLTTLPILDRSGLKDRIDLKISNGFKDTKVLNQELRSYGLQLIAGTRTVPLLIVEDR</sequence>
<dbReference type="PROSITE" id="PS51352">
    <property type="entry name" value="THIOREDOXIN_2"/>
    <property type="match status" value="1"/>
</dbReference>
<dbReference type="Pfam" id="PF00578">
    <property type="entry name" value="AhpC-TSA"/>
    <property type="match status" value="1"/>
</dbReference>
<dbReference type="AlphaFoldDB" id="A0A1S9PLU6"/>
<evidence type="ECO:0000313" key="4">
    <source>
        <dbReference type="Proteomes" id="UP000189739"/>
    </source>
</evidence>
<dbReference type="PANTHER" id="PTHR42852">
    <property type="entry name" value="THIOL:DISULFIDE INTERCHANGE PROTEIN DSBE"/>
    <property type="match status" value="1"/>
</dbReference>
<dbReference type="PANTHER" id="PTHR42852:SF13">
    <property type="entry name" value="PROTEIN DIPZ"/>
    <property type="match status" value="1"/>
</dbReference>
<keyword evidence="1" id="KW-0732">Signal</keyword>
<dbReference type="EMBL" id="MBTF01000001">
    <property type="protein sequence ID" value="OOQ61933.1"/>
    <property type="molecule type" value="Genomic_DNA"/>
</dbReference>
<evidence type="ECO:0000259" key="2">
    <source>
        <dbReference type="PROSITE" id="PS51352"/>
    </source>
</evidence>
<feature type="domain" description="Thioredoxin" evidence="2">
    <location>
        <begin position="29"/>
        <end position="174"/>
    </location>
</feature>
<dbReference type="Proteomes" id="UP000189739">
    <property type="component" value="Unassembled WGS sequence"/>
</dbReference>
<evidence type="ECO:0000313" key="3">
    <source>
        <dbReference type="EMBL" id="OOQ61933.1"/>
    </source>
</evidence>
<dbReference type="STRING" id="1792845.BC343_02405"/>
<gene>
    <name evidence="3" type="ORF">BC343_02405</name>
</gene>
<dbReference type="InterPro" id="IPR050553">
    <property type="entry name" value="Thioredoxin_ResA/DsbE_sf"/>
</dbReference>
<protein>
    <recommendedName>
        <fullName evidence="2">Thioredoxin domain-containing protein</fullName>
    </recommendedName>
</protein>